<evidence type="ECO:0000256" key="2">
    <source>
        <dbReference type="ARBA" id="ARBA00023125"/>
    </source>
</evidence>
<reference evidence="6" key="1">
    <citation type="submission" date="2020-02" db="EMBL/GenBank/DDBJ databases">
        <authorList>
            <person name="Meier V. D."/>
        </authorList>
    </citation>
    <scope>NUCLEOTIDE SEQUENCE</scope>
    <source>
        <strain evidence="6">AVDCRST_MAG59</strain>
    </source>
</reference>
<evidence type="ECO:0000256" key="1">
    <source>
        <dbReference type="ARBA" id="ARBA00023015"/>
    </source>
</evidence>
<evidence type="ECO:0000259" key="5">
    <source>
        <dbReference type="PROSITE" id="PS01124"/>
    </source>
</evidence>
<keyword evidence="3" id="KW-0804">Transcription</keyword>
<sequence length="294" mass="31526">MARTDERGLDPGGVRPPATFAARTLSPDLSISYLRVRGVGPPMHTHDHLQVTIPLGPGAAIRATWESDEGRRHERRLGLDEVLVARPGQPHTLGWDGDGERVVLFLGPSVLADAAGAPERVPAVGAAVVHDPLIARLGDAVRAELHADAASAPVYVESIAGVVAGRLARTAHGNAVEPPPIGALDAERLRRTTDFVQAHLDRDLALADLAGAAGLSPFHFARSFKRATGQSPHQHLVRARIERAKELLSRTALPIVEVGFRVGYHSQSHFTAQFRRHAGTTPAAYRAETRFAAR</sequence>
<dbReference type="Gene3D" id="1.10.10.60">
    <property type="entry name" value="Homeodomain-like"/>
    <property type="match status" value="2"/>
</dbReference>
<organism evidence="6">
    <name type="scientific">uncultured Thermomicrobiales bacterium</name>
    <dbReference type="NCBI Taxonomy" id="1645740"/>
    <lineage>
        <taxon>Bacteria</taxon>
        <taxon>Pseudomonadati</taxon>
        <taxon>Thermomicrobiota</taxon>
        <taxon>Thermomicrobia</taxon>
        <taxon>Thermomicrobiales</taxon>
        <taxon>environmental samples</taxon>
    </lineage>
</organism>
<keyword evidence="1" id="KW-0805">Transcription regulation</keyword>
<protein>
    <submittedName>
        <fullName evidence="6">Transcriptional regulator, AraC family</fullName>
    </submittedName>
</protein>
<dbReference type="InterPro" id="IPR009057">
    <property type="entry name" value="Homeodomain-like_sf"/>
</dbReference>
<dbReference type="InterPro" id="IPR018062">
    <property type="entry name" value="HTH_AraC-typ_CS"/>
</dbReference>
<keyword evidence="2" id="KW-0238">DNA-binding</keyword>
<dbReference type="PRINTS" id="PR00032">
    <property type="entry name" value="HTHARAC"/>
</dbReference>
<dbReference type="EMBL" id="CADCWF010000356">
    <property type="protein sequence ID" value="CAA9582699.1"/>
    <property type="molecule type" value="Genomic_DNA"/>
</dbReference>
<evidence type="ECO:0000256" key="3">
    <source>
        <dbReference type="ARBA" id="ARBA00023163"/>
    </source>
</evidence>
<evidence type="ECO:0000256" key="4">
    <source>
        <dbReference type="SAM" id="MobiDB-lite"/>
    </source>
</evidence>
<feature type="region of interest" description="Disordered" evidence="4">
    <location>
        <begin position="1"/>
        <end position="20"/>
    </location>
</feature>
<dbReference type="PANTHER" id="PTHR46796:SF6">
    <property type="entry name" value="ARAC SUBFAMILY"/>
    <property type="match status" value="1"/>
</dbReference>
<dbReference type="GO" id="GO:0043565">
    <property type="term" value="F:sequence-specific DNA binding"/>
    <property type="evidence" value="ECO:0007669"/>
    <property type="project" value="InterPro"/>
</dbReference>
<dbReference type="GO" id="GO:0003700">
    <property type="term" value="F:DNA-binding transcription factor activity"/>
    <property type="evidence" value="ECO:0007669"/>
    <property type="project" value="InterPro"/>
</dbReference>
<dbReference type="SUPFAM" id="SSF46689">
    <property type="entry name" value="Homeodomain-like"/>
    <property type="match status" value="2"/>
</dbReference>
<dbReference type="AlphaFoldDB" id="A0A6J4VQH5"/>
<dbReference type="InterPro" id="IPR020449">
    <property type="entry name" value="Tscrpt_reg_AraC-type_HTH"/>
</dbReference>
<proteinExistence type="predicted"/>
<dbReference type="PANTHER" id="PTHR46796">
    <property type="entry name" value="HTH-TYPE TRANSCRIPTIONAL ACTIVATOR RHAS-RELATED"/>
    <property type="match status" value="1"/>
</dbReference>
<dbReference type="PROSITE" id="PS01124">
    <property type="entry name" value="HTH_ARAC_FAMILY_2"/>
    <property type="match status" value="1"/>
</dbReference>
<dbReference type="SMART" id="SM00342">
    <property type="entry name" value="HTH_ARAC"/>
    <property type="match status" value="1"/>
</dbReference>
<dbReference type="PROSITE" id="PS00041">
    <property type="entry name" value="HTH_ARAC_FAMILY_1"/>
    <property type="match status" value="1"/>
</dbReference>
<accession>A0A6J4VQH5</accession>
<feature type="domain" description="HTH araC/xylS-type" evidence="5">
    <location>
        <begin position="190"/>
        <end position="288"/>
    </location>
</feature>
<dbReference type="InterPro" id="IPR050204">
    <property type="entry name" value="AraC_XylS_family_regulators"/>
</dbReference>
<evidence type="ECO:0000313" key="6">
    <source>
        <dbReference type="EMBL" id="CAA9582699.1"/>
    </source>
</evidence>
<dbReference type="Pfam" id="PF12833">
    <property type="entry name" value="HTH_18"/>
    <property type="match status" value="1"/>
</dbReference>
<gene>
    <name evidence="6" type="ORF">AVDCRST_MAG59-5005</name>
</gene>
<dbReference type="InterPro" id="IPR018060">
    <property type="entry name" value="HTH_AraC"/>
</dbReference>
<name>A0A6J4VQH5_9BACT</name>